<organism evidence="2 3">
    <name type="scientific">Acinetobacter oleivorans</name>
    <dbReference type="NCBI Taxonomy" id="1148157"/>
    <lineage>
        <taxon>Bacteria</taxon>
        <taxon>Pseudomonadati</taxon>
        <taxon>Pseudomonadota</taxon>
        <taxon>Gammaproteobacteria</taxon>
        <taxon>Moraxellales</taxon>
        <taxon>Moraxellaceae</taxon>
        <taxon>Acinetobacter</taxon>
    </lineage>
</organism>
<dbReference type="EMBL" id="JADAZL010000002">
    <property type="protein sequence ID" value="MBE2164314.1"/>
    <property type="molecule type" value="Genomic_DNA"/>
</dbReference>
<name>A0ABR9NHB7_9GAMM</name>
<gene>
    <name evidence="2" type="ORF">IIQ43_07160</name>
</gene>
<protein>
    <submittedName>
        <fullName evidence="2">Uncharacterized protein</fullName>
    </submittedName>
</protein>
<proteinExistence type="predicted"/>
<evidence type="ECO:0000256" key="1">
    <source>
        <dbReference type="SAM" id="Phobius"/>
    </source>
</evidence>
<keyword evidence="1" id="KW-0472">Membrane</keyword>
<dbReference type="RefSeq" id="WP_192834003.1">
    <property type="nucleotide sequence ID" value="NZ_JADAZL010000002.1"/>
</dbReference>
<keyword evidence="1" id="KW-1133">Transmembrane helix</keyword>
<keyword evidence="3" id="KW-1185">Reference proteome</keyword>
<comment type="caution">
    <text evidence="2">The sequence shown here is derived from an EMBL/GenBank/DDBJ whole genome shotgun (WGS) entry which is preliminary data.</text>
</comment>
<accession>A0ABR9NHB7</accession>
<feature type="transmembrane region" description="Helical" evidence="1">
    <location>
        <begin position="21"/>
        <end position="41"/>
    </location>
</feature>
<keyword evidence="1" id="KW-0812">Transmembrane</keyword>
<sequence length="185" mass="21106">MKKIGINNFLNLKIPVQKIRVSILAVLVIVIALWCLVLPPIPVEPLMINNYQRKNTISIPASQQLSVMAESNTMLNYWDLPTLKQEQVVKPKVIKPKVIEKKQELIPLPPEVPSIPPQVSLPPIQYMGQILDKEQKVNIFLKVGEENLILAPNVPYNNTWIVLENTPYQVVIQYIPDQRTMTISK</sequence>
<reference evidence="3" key="1">
    <citation type="submission" date="2023-07" db="EMBL/GenBank/DDBJ databases">
        <title>Acinetobacter oleivorans assembled AC1583.</title>
        <authorList>
            <person name="Yeo C.C."/>
        </authorList>
    </citation>
    <scope>NUCLEOTIDE SEQUENCE [LARGE SCALE GENOMIC DNA]</scope>
    <source>
        <strain evidence="3">AC1583</strain>
    </source>
</reference>
<dbReference type="Proteomes" id="UP000619170">
    <property type="component" value="Unassembled WGS sequence"/>
</dbReference>
<evidence type="ECO:0000313" key="3">
    <source>
        <dbReference type="Proteomes" id="UP000619170"/>
    </source>
</evidence>
<evidence type="ECO:0000313" key="2">
    <source>
        <dbReference type="EMBL" id="MBE2164314.1"/>
    </source>
</evidence>